<feature type="region of interest" description="Disordered" evidence="1">
    <location>
        <begin position="42"/>
        <end position="61"/>
    </location>
</feature>
<evidence type="ECO:0000313" key="2">
    <source>
        <dbReference type="Ensembl" id="ENSGACP00000023995.1"/>
    </source>
</evidence>
<dbReference type="eggNOG" id="ENOG502SDMP">
    <property type="taxonomic scope" value="Eukaryota"/>
</dbReference>
<organism evidence="2">
    <name type="scientific">Gasterosteus aculeatus</name>
    <name type="common">Three-spined stickleback</name>
    <dbReference type="NCBI Taxonomy" id="69293"/>
    <lineage>
        <taxon>Eukaryota</taxon>
        <taxon>Metazoa</taxon>
        <taxon>Chordata</taxon>
        <taxon>Craniata</taxon>
        <taxon>Vertebrata</taxon>
        <taxon>Euteleostomi</taxon>
        <taxon>Actinopterygii</taxon>
        <taxon>Neopterygii</taxon>
        <taxon>Teleostei</taxon>
        <taxon>Neoteleostei</taxon>
        <taxon>Acanthomorphata</taxon>
        <taxon>Eupercaria</taxon>
        <taxon>Perciformes</taxon>
        <taxon>Cottioidei</taxon>
        <taxon>Gasterosteales</taxon>
        <taxon>Gasterosteidae</taxon>
        <taxon>Gasterosteus</taxon>
    </lineage>
</organism>
<dbReference type="STRING" id="69293.ENSGACP00000023995"/>
<reference evidence="2" key="1">
    <citation type="submission" date="2006-01" db="EMBL/GenBank/DDBJ databases">
        <authorList>
            <person name="Lindblad-Toh K."/>
            <person name="Mauceli E."/>
            <person name="Grabherr M."/>
            <person name="Chang J.L."/>
            <person name="Lander E.S."/>
        </authorList>
    </citation>
    <scope>NUCLEOTIDE SEQUENCE [LARGE SCALE GENOMIC DNA]</scope>
</reference>
<dbReference type="InParanoid" id="G3Q296"/>
<feature type="compositionally biased region" description="Acidic residues" evidence="1">
    <location>
        <begin position="180"/>
        <end position="190"/>
    </location>
</feature>
<feature type="region of interest" description="Disordered" evidence="1">
    <location>
        <begin position="218"/>
        <end position="257"/>
    </location>
</feature>
<accession>G3Q296</accession>
<feature type="compositionally biased region" description="Basic and acidic residues" evidence="1">
    <location>
        <begin position="218"/>
        <end position="241"/>
    </location>
</feature>
<name>G3Q296_GASAC</name>
<feature type="compositionally biased region" description="Basic and acidic residues" evidence="1">
    <location>
        <begin position="143"/>
        <end position="153"/>
    </location>
</feature>
<protein>
    <submittedName>
        <fullName evidence="2">Uncharacterized protein</fullName>
    </submittedName>
</protein>
<proteinExistence type="predicted"/>
<feature type="region of interest" description="Disordered" evidence="1">
    <location>
        <begin position="113"/>
        <end position="195"/>
    </location>
</feature>
<sequence>MNSSSLIKNGLLRDDHPLKLRVKALIEHRRFSDSFFLPAREEAPDLTPPAPCRSNSSPDNEDVVHKGFQRFLSILNEGVDMDFLSRIVNDDHPDLPLGEELLNVEVPAVESMSDPTFRRASQQSDSEASVPGCHRANGEEGECDKPSQERSLGERLSPPANDDEERSRSKSPAAVKKKEEEEEEEEEKPEVDEQRAHLQNILQSLGLSLEVEEMSKLADRTRERLYGKKHEGKGLEQEIRQRAPQRHYSKSSSSSSS</sequence>
<evidence type="ECO:0000256" key="1">
    <source>
        <dbReference type="SAM" id="MobiDB-lite"/>
    </source>
</evidence>
<dbReference type="Ensembl" id="ENSGACT00000024042.1">
    <property type="protein sequence ID" value="ENSGACP00000023995.1"/>
    <property type="gene ID" value="ENSGACG00000018158.1"/>
</dbReference>
<dbReference type="AlphaFoldDB" id="G3Q296"/>
<reference evidence="2" key="2">
    <citation type="submission" date="2024-04" db="UniProtKB">
        <authorList>
            <consortium name="Ensembl"/>
        </authorList>
    </citation>
    <scope>IDENTIFICATION</scope>
</reference>
<dbReference type="Bgee" id="ENSGACG00000018158">
    <property type="expression patterns" value="Expressed in testis and 10 other cell types or tissues"/>
</dbReference>